<protein>
    <recommendedName>
        <fullName evidence="4">WD repeat-containing protein 55 homolog</fullName>
    </recommendedName>
</protein>
<reference evidence="8 9" key="1">
    <citation type="submission" date="2019-08" db="EMBL/GenBank/DDBJ databases">
        <title>The genome of the soybean aphid Biotype 1, its phylome, world population structure and adaptation to the North American continent.</title>
        <authorList>
            <person name="Giordano R."/>
            <person name="Donthu R.K."/>
            <person name="Hernandez A.G."/>
            <person name="Wright C.L."/>
            <person name="Zimin A.V."/>
        </authorList>
    </citation>
    <scope>NUCLEOTIDE SEQUENCE [LARGE SCALE GENOMIC DNA]</scope>
    <source>
        <tissue evidence="8">Whole aphids</tissue>
    </source>
</reference>
<sequence length="418" mass="46298">MHISARRTLSIICSSTYKEFNAALYTRVYRIKYEMCIPDLREPFEDYSLPENEEAPRHFESSSDSSFDDDDSDDIDDSDIFYDSDEDKVDEEIHVHLGAHLADLFNAIHPPPIFPGTTIGALSFLPDPNINIIALGLSNGIIKMYTYDDVDHKYLREIDDVHLNKVTVLEFNETGKYIYSACKNKCVSVSDVETGQLKVCFKEAHTAGLVSFVTALSFIDENLFATGGTDGVVNVWDVRANGCRFSLKKSEDSINSMITINDSNNQPTLASTSDDGTLTIIDLSTKKVVVQSEPYKSALTSCVTMKQKTKVVCGTGVGSLITFNTTDFSVFNEEFPCFNKDAAVTKLVPLTDNVVISALDNGNIRATHLFPNYYSRVIGHHQNRIDILGASPNGQFLAATTPFSIVVAFCFIGFLLDQ</sequence>
<dbReference type="PROSITE" id="PS50082">
    <property type="entry name" value="WD_REPEATS_2"/>
    <property type="match status" value="1"/>
</dbReference>
<keyword evidence="9" id="KW-1185">Reference proteome</keyword>
<feature type="transmembrane region" description="Helical" evidence="7">
    <location>
        <begin position="396"/>
        <end position="416"/>
    </location>
</feature>
<keyword evidence="7" id="KW-0812">Transmembrane</keyword>
<evidence type="ECO:0000256" key="4">
    <source>
        <dbReference type="ARBA" id="ARBA00023478"/>
    </source>
</evidence>
<evidence type="ECO:0000256" key="2">
    <source>
        <dbReference type="ARBA" id="ARBA00022574"/>
    </source>
</evidence>
<gene>
    <name evidence="8" type="ORF">AGLY_001885</name>
</gene>
<dbReference type="Pfam" id="PF24796">
    <property type="entry name" value="WDR55"/>
    <property type="match status" value="1"/>
</dbReference>
<dbReference type="InterPro" id="IPR001680">
    <property type="entry name" value="WD40_rpt"/>
</dbReference>
<keyword evidence="7" id="KW-1133">Transmembrane helix</keyword>
<evidence type="ECO:0000256" key="6">
    <source>
        <dbReference type="SAM" id="MobiDB-lite"/>
    </source>
</evidence>
<keyword evidence="3" id="KW-0677">Repeat</keyword>
<dbReference type="AlphaFoldDB" id="A0A6G0U4M2"/>
<comment type="similarity">
    <text evidence="1">Belongs to the WD repeat WDR55 family.</text>
</comment>
<dbReference type="InterPro" id="IPR050505">
    <property type="entry name" value="WDR55/POC1"/>
</dbReference>
<evidence type="ECO:0000313" key="8">
    <source>
        <dbReference type="EMBL" id="KAE9543907.1"/>
    </source>
</evidence>
<dbReference type="OrthoDB" id="2288928at2759"/>
<accession>A0A6G0U4M2</accession>
<dbReference type="PANTHER" id="PTHR44019">
    <property type="entry name" value="WD REPEAT-CONTAINING PROTEIN 55"/>
    <property type="match status" value="1"/>
</dbReference>
<feature type="region of interest" description="Disordered" evidence="6">
    <location>
        <begin position="52"/>
        <end position="73"/>
    </location>
</feature>
<name>A0A6G0U4M2_APHGL</name>
<dbReference type="Gene3D" id="2.130.10.10">
    <property type="entry name" value="YVTN repeat-like/Quinoprotein amine dehydrogenase"/>
    <property type="match status" value="1"/>
</dbReference>
<dbReference type="SUPFAM" id="SSF50978">
    <property type="entry name" value="WD40 repeat-like"/>
    <property type="match status" value="1"/>
</dbReference>
<dbReference type="EMBL" id="VYZN01000004">
    <property type="protein sequence ID" value="KAE9543907.1"/>
    <property type="molecule type" value="Genomic_DNA"/>
</dbReference>
<dbReference type="InterPro" id="IPR036322">
    <property type="entry name" value="WD40_repeat_dom_sf"/>
</dbReference>
<proteinExistence type="inferred from homology"/>
<dbReference type="SMART" id="SM00320">
    <property type="entry name" value="WD40"/>
    <property type="match status" value="3"/>
</dbReference>
<keyword evidence="7" id="KW-0472">Membrane</keyword>
<comment type="caution">
    <text evidence="8">The sequence shown here is derived from an EMBL/GenBank/DDBJ whole genome shotgun (WGS) entry which is preliminary data.</text>
</comment>
<feature type="repeat" description="WD" evidence="5">
    <location>
        <begin position="206"/>
        <end position="246"/>
    </location>
</feature>
<organism evidence="8 9">
    <name type="scientific">Aphis glycines</name>
    <name type="common">Soybean aphid</name>
    <dbReference type="NCBI Taxonomy" id="307491"/>
    <lineage>
        <taxon>Eukaryota</taxon>
        <taxon>Metazoa</taxon>
        <taxon>Ecdysozoa</taxon>
        <taxon>Arthropoda</taxon>
        <taxon>Hexapoda</taxon>
        <taxon>Insecta</taxon>
        <taxon>Pterygota</taxon>
        <taxon>Neoptera</taxon>
        <taxon>Paraneoptera</taxon>
        <taxon>Hemiptera</taxon>
        <taxon>Sternorrhyncha</taxon>
        <taxon>Aphidomorpha</taxon>
        <taxon>Aphidoidea</taxon>
        <taxon>Aphididae</taxon>
        <taxon>Aphidini</taxon>
        <taxon>Aphis</taxon>
        <taxon>Aphis</taxon>
    </lineage>
</organism>
<evidence type="ECO:0000256" key="7">
    <source>
        <dbReference type="SAM" id="Phobius"/>
    </source>
</evidence>
<evidence type="ECO:0000256" key="1">
    <source>
        <dbReference type="ARBA" id="ARBA00007625"/>
    </source>
</evidence>
<evidence type="ECO:0000313" key="9">
    <source>
        <dbReference type="Proteomes" id="UP000475862"/>
    </source>
</evidence>
<dbReference type="InterPro" id="IPR015943">
    <property type="entry name" value="WD40/YVTN_repeat-like_dom_sf"/>
</dbReference>
<dbReference type="Proteomes" id="UP000475862">
    <property type="component" value="Unassembled WGS sequence"/>
</dbReference>
<evidence type="ECO:0000256" key="3">
    <source>
        <dbReference type="ARBA" id="ARBA00022737"/>
    </source>
</evidence>
<keyword evidence="2 5" id="KW-0853">WD repeat</keyword>
<evidence type="ECO:0000256" key="5">
    <source>
        <dbReference type="PROSITE-ProRule" id="PRU00221"/>
    </source>
</evidence>
<dbReference type="PANTHER" id="PTHR44019:SF20">
    <property type="entry name" value="WD REPEAT-CONTAINING PROTEIN 55"/>
    <property type="match status" value="1"/>
</dbReference>